<evidence type="ECO:0000313" key="3">
    <source>
        <dbReference type="EMBL" id="UYV30262.1"/>
    </source>
</evidence>
<feature type="transmembrane region" description="Helical" evidence="1">
    <location>
        <begin position="95"/>
        <end position="117"/>
    </location>
</feature>
<reference evidence="2 4" key="1">
    <citation type="submission" date="2015-08" db="EMBL/GenBank/DDBJ databases">
        <title>Draft Genome Sequences of Vibrio parahaemolyticus Strains.</title>
        <authorList>
            <person name="Gonzalez-Escalona N."/>
            <person name="DePaola A."/>
        </authorList>
    </citation>
    <scope>NUCLEOTIDE SEQUENCE [LARGE SCALE GENOMIC DNA]</scope>
    <source>
        <strain evidence="2 4">CFSAN001621</strain>
    </source>
</reference>
<evidence type="ECO:0000313" key="5">
    <source>
        <dbReference type="Proteomes" id="UP001163036"/>
    </source>
</evidence>
<gene>
    <name evidence="2" type="ORF">AKG60_26050</name>
    <name evidence="3" type="ORF">M5598_24735</name>
</gene>
<dbReference type="EMBL" id="CP097357">
    <property type="protein sequence ID" value="UYV30262.1"/>
    <property type="molecule type" value="Genomic_DNA"/>
</dbReference>
<feature type="transmembrane region" description="Helical" evidence="1">
    <location>
        <begin position="71"/>
        <end position="89"/>
    </location>
</feature>
<geneLocation type="plasmid" evidence="3 5">
    <name>pVP-16-VB00198-1</name>
</geneLocation>
<accession>A0A0L7ZSK5</accession>
<keyword evidence="1" id="KW-0812">Transmembrane</keyword>
<keyword evidence="1" id="KW-0472">Membrane</keyword>
<reference evidence="3" key="2">
    <citation type="submission" date="2022-05" db="EMBL/GenBank/DDBJ databases">
        <title>Megaplasmid of Vibrio parahaemolyticus.</title>
        <authorList>
            <person name="Strauch E."/>
            <person name="Borowiak M."/>
        </authorList>
    </citation>
    <scope>NUCLEOTIDE SEQUENCE</scope>
    <source>
        <strain evidence="3">16-VB00198</strain>
        <plasmid evidence="3">pVP-16-VB00198-1</plasmid>
    </source>
</reference>
<evidence type="ECO:0000313" key="4">
    <source>
        <dbReference type="Proteomes" id="UP000191946"/>
    </source>
</evidence>
<sequence length="130" mass="14204">MMNTRLAMAVMSSTIIYCATVLTVFLIVYSVVLSLNPTYTTNVVYLKSLGFVSLIIVADDVVKFIGYKDKWSMLGLGAFMFSLGITSMLPKSLLVNFSIIEAAGLAITPLILFASLFKYVKKATKKQLAA</sequence>
<feature type="transmembrane region" description="Helical" evidence="1">
    <location>
        <begin position="44"/>
        <end position="62"/>
    </location>
</feature>
<proteinExistence type="predicted"/>
<dbReference type="Proteomes" id="UP001163036">
    <property type="component" value="Plasmid pVP-16-VB00198-1"/>
</dbReference>
<keyword evidence="1" id="KW-1133">Transmembrane helix</keyword>
<dbReference type="RefSeq" id="WP_021486088.1">
    <property type="nucleotide sequence ID" value="NZ_CP062152.1"/>
</dbReference>
<dbReference type="EMBL" id="LHQV01000029">
    <property type="protein sequence ID" value="OQJ95803.1"/>
    <property type="molecule type" value="Genomic_DNA"/>
</dbReference>
<name>A0A0L7ZSK5_VIBPH</name>
<organism evidence="3 5">
    <name type="scientific">Vibrio parahaemolyticus</name>
    <dbReference type="NCBI Taxonomy" id="670"/>
    <lineage>
        <taxon>Bacteria</taxon>
        <taxon>Pseudomonadati</taxon>
        <taxon>Pseudomonadota</taxon>
        <taxon>Gammaproteobacteria</taxon>
        <taxon>Vibrionales</taxon>
        <taxon>Vibrionaceae</taxon>
        <taxon>Vibrio</taxon>
    </lineage>
</organism>
<evidence type="ECO:0000313" key="2">
    <source>
        <dbReference type="EMBL" id="OQJ95803.1"/>
    </source>
</evidence>
<feature type="transmembrane region" description="Helical" evidence="1">
    <location>
        <begin position="7"/>
        <end position="32"/>
    </location>
</feature>
<dbReference type="Proteomes" id="UP000191946">
    <property type="component" value="Unassembled WGS sequence"/>
</dbReference>
<dbReference type="AlphaFoldDB" id="A0A0L7ZSK5"/>
<evidence type="ECO:0000256" key="1">
    <source>
        <dbReference type="SAM" id="Phobius"/>
    </source>
</evidence>
<keyword evidence="4" id="KW-1185">Reference proteome</keyword>
<keyword evidence="3" id="KW-0614">Plasmid</keyword>
<protein>
    <submittedName>
        <fullName evidence="3">Uncharacterized protein</fullName>
    </submittedName>
</protein>